<protein>
    <recommendedName>
        <fullName evidence="19">Aminopeptidase N-like</fullName>
    </recommendedName>
</protein>
<keyword evidence="12" id="KW-0812">Transmembrane</keyword>
<evidence type="ECO:0000256" key="12">
    <source>
        <dbReference type="SAM" id="Phobius"/>
    </source>
</evidence>
<dbReference type="GO" id="GO:0043171">
    <property type="term" value="P:peptide catabolic process"/>
    <property type="evidence" value="ECO:0007669"/>
    <property type="project" value="TreeGrafter"/>
</dbReference>
<evidence type="ECO:0000256" key="3">
    <source>
        <dbReference type="ARBA" id="ARBA00022622"/>
    </source>
</evidence>
<sequence>MPAAARTGRLLLLALAFAAAADARPRGGAAFPVHSESRLPQSVKPTHYDIAISPDLETFKTFTGVVTIDLKTETDAAVLALHAASSLTDLDMKLYELSTGGTSGGTASEAAEVSFSYSFDIMREQISLALQKPMAWPKAYRLVIRYKGTLSEDGGGFYKSTYLQDGVTKIVAATRLDPYLAHHAFPCFNEPGFRATFRLSIVHPRDTHALSNTRAALVSRTSQEEKAPLRTTFEETPPMAPCSLAWVLSELPEAAGVGAVRTFARRDAVGDPGSLSALADALLARLAEYTATPPVLDTLDQVVLPVDVGEAAVGSWGLITYREQEVLSGGGKTSGARLDSLLSVAHQLSHQWFGNLVTADWWDHAWLSTSLAQLVQYTVLDQVRPELRLAGQMGVLETQRGLAADSGPGALPLTLPPGTPRLAYAEHGLVARTKGLSVLRMFQDLITPATFQKGVKDYLSKHKFSSCGPSALWSSLQGAAVEDGTAPAGVTLEEMAVAWTEVAGHPVVTAVRDYEAGTVTLTQSGVGDAAAPAWWVPVTLASKDGELARTLLSPEKPSVVADGPPSRDWLLLNPGQRGFYRVNYDVLNWLRLAKALESAPADQLPSEESRAMLVDDALALASAGALDFPVALRVVEGALVRERSPAPWLAFARHADKLATFFRGPDAAAERAFNTWVRFLVDGAYAELGFPRQGQDEEPLTQAQMRGVVATLACQAGHPRCAAAARQQYLQWHNGTGVDADALSLAVCHGVSGPWAKEDAFWHTESSIRRATTDAERAAVIGGLGCLSGQYRSQLLQTLLLSTDLGANDNSRLAWAALTSTHAGARVALENFAKEDVLTEFVKRFGEEFLGLVVADLAPRVTSPLLADALDAFVSIMYPGTPYVDDAKLVADQNMAWREAFFATAAEFMGGARAPDATILDSLMPMAYTVSLMTPDYSTGRRTQTDVPSVVEVTFSSATDTDMVSFHVGKNLLVEHLVVTDDQSDAIFELYGSEDLAAEDERRTHYDEAAEIMTVFLDAPMLADKTYYLEVRFYSESDPLTSDVTGGLFVKVLPDGLKTVTSTIMEPGLAHRVFPCFNKPRFTANFALKVAVPPQMDYVSITPAKSADADAGLNNWLLVEFEPTAALPVDLVAVALFDPMTTFTASRSAPPTTAAPGPAATAADAVTVRVRAEALQGHVDGAKAAHQALDLLLALESALGLACPTSALELVTVPGLQAGPVLSPGLSVVREGDVLTSAVSQTDHDLHTALTLANVLAHSFIGDYLSFDTKDALWLREGVAAVLEAKVVDQATGNKHGAVDRFGAFRQHRGLSLDARETALPLETDKVSDNTANKGAGLVRMLSAVIGESTFLSGLRRLFDGRRGPSKVSVGEVVQSLQQAADDAGLHLPASVADLVSSWTLQPGYPVVTVTRNYTAGTASLQQARFSPVAGGRRGADGVDGAATWLVPFNVAVGAAGVGGQSGQVQPALDRVLAERGAQVTVAVARPDAADDFLIVNADQAGFYRVNYDDRNWELLTRAAATDGIGAAQKAALLDDAVALCRAGLLDVEVALELLVAVTTAPTPTPTPTPTPSSSTSVLADPASTAPPAPAGPASWCAPCWLAARKALAELGPLAHGEKDIFWRFVAEKLTQRPLEALGWDQQAGEDWASGSLRAVVSELACSAYADACTDRAKEAGEDWTANTDLSSLGVDADVLAATICVKMRSPLVSVSDFTEVGLRLVAAEDASVRRAYITGRACVCTTSPGMCDVLLTTTADASGVDVSDVLPTFEAIVNNDGTDVGRVAAFVAANYKDMRERLGAELANAVLTVVAERVSDDSAADTLAALGREFPAEPAVSAAARLAASTAAWVRSARPQYRRWVYAQFGETPPEETTLAPAPTSASSTRKPGSSTSAGTSTTPGSPSTSSWKPTTTTKRPPKPTRGPTTPKPSAASSPAAASALMLLLLAMSTLVLQRRQT</sequence>
<dbReference type="SUPFAM" id="SSF63737">
    <property type="entry name" value="Leukotriene A4 hydrolase N-terminal domain"/>
    <property type="match status" value="2"/>
</dbReference>
<evidence type="ECO:0000256" key="6">
    <source>
        <dbReference type="ARBA" id="ARBA00022801"/>
    </source>
</evidence>
<keyword evidence="7 10" id="KW-0862">Zinc</keyword>
<dbReference type="Gene3D" id="1.10.390.10">
    <property type="entry name" value="Neutral Protease Domain 2"/>
    <property type="match status" value="2"/>
</dbReference>
<evidence type="ECO:0000256" key="4">
    <source>
        <dbReference type="ARBA" id="ARBA00022670"/>
    </source>
</evidence>
<dbReference type="InterPro" id="IPR045357">
    <property type="entry name" value="Aminopeptidase_N-like_N"/>
</dbReference>
<dbReference type="InterPro" id="IPR014782">
    <property type="entry name" value="Peptidase_M1_dom"/>
</dbReference>
<comment type="subcellular location">
    <subcellularLocation>
        <location evidence="1">Cell membrane</location>
        <topology evidence="1">Lipid-anchor</topology>
        <topology evidence="1">GPI-anchor</topology>
    </subcellularLocation>
</comment>
<dbReference type="Gene3D" id="2.60.40.1910">
    <property type="match status" value="2"/>
</dbReference>
<dbReference type="Pfam" id="PF11838">
    <property type="entry name" value="ERAP1_C"/>
    <property type="match status" value="3"/>
</dbReference>
<dbReference type="PRINTS" id="PR00756">
    <property type="entry name" value="ALADIPTASE"/>
</dbReference>
<dbReference type="GO" id="GO:0042277">
    <property type="term" value="F:peptide binding"/>
    <property type="evidence" value="ECO:0007669"/>
    <property type="project" value="TreeGrafter"/>
</dbReference>
<comment type="caution">
    <text evidence="17">The sequence shown here is derived from an EMBL/GenBank/DDBJ whole genome shotgun (WGS) entry which is preliminary data.</text>
</comment>
<comment type="cofactor">
    <cofactor evidence="10">
        <name>Zn(2+)</name>
        <dbReference type="ChEBI" id="CHEBI:29105"/>
    </cofactor>
    <text evidence="10">Binds 1 zinc ion per subunit.</text>
</comment>
<evidence type="ECO:0000259" key="15">
    <source>
        <dbReference type="Pfam" id="PF11838"/>
    </source>
</evidence>
<dbReference type="CDD" id="cd09601">
    <property type="entry name" value="M1_APN-Q_like"/>
    <property type="match status" value="1"/>
</dbReference>
<evidence type="ECO:0000256" key="10">
    <source>
        <dbReference type="PIRSR" id="PIRSR634016-3"/>
    </source>
</evidence>
<feature type="domain" description="ERAP1-like C-terminal" evidence="15">
    <location>
        <begin position="1493"/>
        <end position="1558"/>
    </location>
</feature>
<keyword evidence="12" id="KW-1133">Transmembrane helix</keyword>
<feature type="domain" description="Peptidase M1 membrane alanine aminopeptidase" evidence="14">
    <location>
        <begin position="1188"/>
        <end position="1399"/>
    </location>
</feature>
<evidence type="ECO:0000256" key="8">
    <source>
        <dbReference type="ARBA" id="ARBA00023049"/>
    </source>
</evidence>
<dbReference type="PANTHER" id="PTHR11533">
    <property type="entry name" value="PROTEASE M1 ZINC METALLOPROTEASE"/>
    <property type="match status" value="1"/>
</dbReference>
<keyword evidence="6" id="KW-0378">Hydrolase</keyword>
<keyword evidence="8" id="KW-0482">Metalloprotease</keyword>
<keyword evidence="3" id="KW-0336">GPI-anchor</keyword>
<feature type="region of interest" description="Disordered" evidence="11">
    <location>
        <begin position="1869"/>
        <end position="1936"/>
    </location>
</feature>
<dbReference type="EMBL" id="JAPTSV010000012">
    <property type="protein sequence ID" value="KAJ1521990.1"/>
    <property type="molecule type" value="Genomic_DNA"/>
</dbReference>
<dbReference type="Pfam" id="PF17900">
    <property type="entry name" value="Peptidase_M1_N"/>
    <property type="match status" value="2"/>
</dbReference>
<keyword evidence="3" id="KW-0325">Glycoprotein</keyword>
<dbReference type="InterPro" id="IPR042097">
    <property type="entry name" value="Aminopeptidase_N-like_N_sf"/>
</dbReference>
<evidence type="ECO:0000256" key="2">
    <source>
        <dbReference type="ARBA" id="ARBA00010136"/>
    </source>
</evidence>
<dbReference type="GO" id="GO:0006508">
    <property type="term" value="P:proteolysis"/>
    <property type="evidence" value="ECO:0007669"/>
    <property type="project" value="UniProtKB-KW"/>
</dbReference>
<feature type="compositionally biased region" description="Low complexity" evidence="11">
    <location>
        <begin position="1572"/>
        <end position="1584"/>
    </location>
</feature>
<dbReference type="InterPro" id="IPR001930">
    <property type="entry name" value="Peptidase_M1"/>
</dbReference>
<proteinExistence type="inferred from homology"/>
<feature type="compositionally biased region" description="Low complexity" evidence="11">
    <location>
        <begin position="1923"/>
        <end position="1936"/>
    </location>
</feature>
<gene>
    <name evidence="17" type="ORF">ONE63_002313</name>
</gene>
<feature type="domain" description="Aminopeptidase N-like N-terminal" evidence="16">
    <location>
        <begin position="995"/>
        <end position="1126"/>
    </location>
</feature>
<dbReference type="GO" id="GO:0098552">
    <property type="term" value="C:side of membrane"/>
    <property type="evidence" value="ECO:0007669"/>
    <property type="project" value="UniProtKB-KW"/>
</dbReference>
<evidence type="ECO:0000313" key="18">
    <source>
        <dbReference type="Proteomes" id="UP001075354"/>
    </source>
</evidence>
<dbReference type="InterPro" id="IPR024571">
    <property type="entry name" value="ERAP1-like_C_dom"/>
</dbReference>
<feature type="chain" id="PRO_5043395330" description="Aminopeptidase N-like" evidence="13">
    <location>
        <begin position="24"/>
        <end position="1959"/>
    </location>
</feature>
<evidence type="ECO:0000256" key="9">
    <source>
        <dbReference type="ARBA" id="ARBA00023288"/>
    </source>
</evidence>
<name>A0AAV7XA63_9NEOP</name>
<dbReference type="GO" id="GO:0070006">
    <property type="term" value="F:metalloaminopeptidase activity"/>
    <property type="evidence" value="ECO:0007669"/>
    <property type="project" value="TreeGrafter"/>
</dbReference>
<dbReference type="GO" id="GO:0005615">
    <property type="term" value="C:extracellular space"/>
    <property type="evidence" value="ECO:0007669"/>
    <property type="project" value="TreeGrafter"/>
</dbReference>
<keyword evidence="18" id="KW-1185">Reference proteome</keyword>
<dbReference type="GO" id="GO:0005737">
    <property type="term" value="C:cytoplasm"/>
    <property type="evidence" value="ECO:0007669"/>
    <property type="project" value="TreeGrafter"/>
</dbReference>
<dbReference type="Pfam" id="PF01433">
    <property type="entry name" value="Peptidase_M1"/>
    <property type="match status" value="2"/>
</dbReference>
<dbReference type="GO" id="GO:0005886">
    <property type="term" value="C:plasma membrane"/>
    <property type="evidence" value="ECO:0007669"/>
    <property type="project" value="UniProtKB-SubCell"/>
</dbReference>
<reference evidence="17" key="1">
    <citation type="submission" date="2022-12" db="EMBL/GenBank/DDBJ databases">
        <title>Chromosome-level genome assembly of the bean flower thrips Megalurothrips usitatus.</title>
        <authorList>
            <person name="Ma L."/>
            <person name="Liu Q."/>
            <person name="Li H."/>
            <person name="Cai W."/>
        </authorList>
    </citation>
    <scope>NUCLEOTIDE SEQUENCE</scope>
    <source>
        <strain evidence="17">Cailab_2022a</strain>
    </source>
</reference>
<evidence type="ECO:0000256" key="5">
    <source>
        <dbReference type="ARBA" id="ARBA00022723"/>
    </source>
</evidence>
<keyword evidence="12" id="KW-0472">Membrane</keyword>
<feature type="region of interest" description="Disordered" evidence="11">
    <location>
        <begin position="1561"/>
        <end position="1588"/>
    </location>
</feature>
<evidence type="ECO:0000313" key="17">
    <source>
        <dbReference type="EMBL" id="KAJ1521990.1"/>
    </source>
</evidence>
<evidence type="ECO:0000256" key="13">
    <source>
        <dbReference type="SAM" id="SignalP"/>
    </source>
</evidence>
<dbReference type="PANTHER" id="PTHR11533:SF299">
    <property type="entry name" value="AMINOPEPTIDASE"/>
    <property type="match status" value="1"/>
</dbReference>
<dbReference type="SUPFAM" id="SSF55486">
    <property type="entry name" value="Metalloproteases ('zincins'), catalytic domain"/>
    <property type="match status" value="2"/>
</dbReference>
<feature type="domain" description="ERAP1-like C-terminal" evidence="15">
    <location>
        <begin position="569"/>
        <end position="875"/>
    </location>
</feature>
<keyword evidence="9" id="KW-0449">Lipoprotein</keyword>
<dbReference type="InterPro" id="IPR034016">
    <property type="entry name" value="M1_APN-typ"/>
</dbReference>
<evidence type="ECO:0000259" key="14">
    <source>
        <dbReference type="Pfam" id="PF01433"/>
    </source>
</evidence>
<dbReference type="InterPro" id="IPR027268">
    <property type="entry name" value="Peptidase_M4/M1_CTD_sf"/>
</dbReference>
<dbReference type="InterPro" id="IPR050344">
    <property type="entry name" value="Peptidase_M1_aminopeptidases"/>
</dbReference>
<evidence type="ECO:0000259" key="16">
    <source>
        <dbReference type="Pfam" id="PF17900"/>
    </source>
</evidence>
<dbReference type="Proteomes" id="UP001075354">
    <property type="component" value="Chromosome 12"/>
</dbReference>
<organism evidence="17 18">
    <name type="scientific">Megalurothrips usitatus</name>
    <name type="common">bean blossom thrips</name>
    <dbReference type="NCBI Taxonomy" id="439358"/>
    <lineage>
        <taxon>Eukaryota</taxon>
        <taxon>Metazoa</taxon>
        <taxon>Ecdysozoa</taxon>
        <taxon>Arthropoda</taxon>
        <taxon>Hexapoda</taxon>
        <taxon>Insecta</taxon>
        <taxon>Pterygota</taxon>
        <taxon>Neoptera</taxon>
        <taxon>Paraneoptera</taxon>
        <taxon>Thysanoptera</taxon>
        <taxon>Terebrantia</taxon>
        <taxon>Thripoidea</taxon>
        <taxon>Thripidae</taxon>
        <taxon>Megalurothrips</taxon>
    </lineage>
</organism>
<feature type="binding site" evidence="10">
    <location>
        <position position="346"/>
    </location>
    <ligand>
        <name>Zn(2+)</name>
        <dbReference type="ChEBI" id="CHEBI:29105"/>
        <note>catalytic</note>
    </ligand>
</feature>
<feature type="domain" description="ERAP1-like C-terminal" evidence="15">
    <location>
        <begin position="1624"/>
        <end position="1826"/>
    </location>
</feature>
<evidence type="ECO:0000256" key="1">
    <source>
        <dbReference type="ARBA" id="ARBA00004609"/>
    </source>
</evidence>
<evidence type="ECO:0000256" key="7">
    <source>
        <dbReference type="ARBA" id="ARBA00022833"/>
    </source>
</evidence>
<feature type="domain" description="Aminopeptidase N-like N-terminal" evidence="16">
    <location>
        <begin position="44"/>
        <end position="239"/>
    </location>
</feature>
<comment type="similarity">
    <text evidence="2">Belongs to the peptidase M1 family.</text>
</comment>
<evidence type="ECO:0000256" key="11">
    <source>
        <dbReference type="SAM" id="MobiDB-lite"/>
    </source>
</evidence>
<dbReference type="Gene3D" id="1.25.50.20">
    <property type="match status" value="2"/>
</dbReference>
<feature type="compositionally biased region" description="Low complexity" evidence="11">
    <location>
        <begin position="1869"/>
        <end position="1916"/>
    </location>
</feature>
<dbReference type="Gene3D" id="2.60.40.1730">
    <property type="entry name" value="tricorn interacting facor f3 domain"/>
    <property type="match status" value="2"/>
</dbReference>
<keyword evidence="5 10" id="KW-0479">Metal-binding</keyword>
<feature type="binding site" evidence="10">
    <location>
        <position position="350"/>
    </location>
    <ligand>
        <name>Zn(2+)</name>
        <dbReference type="ChEBI" id="CHEBI:29105"/>
        <note>catalytic</note>
    </ligand>
</feature>
<feature type="signal peptide" evidence="13">
    <location>
        <begin position="1"/>
        <end position="23"/>
    </location>
</feature>
<feature type="transmembrane region" description="Helical" evidence="12">
    <location>
        <begin position="1937"/>
        <end position="1954"/>
    </location>
</feature>
<evidence type="ECO:0008006" key="19">
    <source>
        <dbReference type="Google" id="ProtNLM"/>
    </source>
</evidence>
<keyword evidence="13" id="KW-0732">Signal</keyword>
<feature type="domain" description="Peptidase M1 membrane alanine aminopeptidase" evidence="14">
    <location>
        <begin position="282"/>
        <end position="480"/>
    </location>
</feature>
<keyword evidence="4" id="KW-0645">Protease</keyword>
<accession>A0AAV7XA63</accession>
<dbReference type="GO" id="GO:0008270">
    <property type="term" value="F:zinc ion binding"/>
    <property type="evidence" value="ECO:0007669"/>
    <property type="project" value="InterPro"/>
</dbReference>